<evidence type="ECO:0000313" key="4">
    <source>
        <dbReference type="Proteomes" id="UP001165143"/>
    </source>
</evidence>
<sequence>MPTRTTDTRNLIEDHALLGNCRTAALSTPDGTIDWLCLPGFDSPAVFTSLLSTDPESHGFWRVGPASPGATPPPADLRSYLGTSTVLEQTWHAPGGTLTVTDFLVAPDATGYAPAQLIRVATCTEGVVTVASETAVRPGYGANTPTARQVTHGTPRTQLVDGADTYWLDGPAHSTLFDVQYAEATLRAGEQRVFALTWSATGEPVPAPPTGRELATTLAWWEGWASACTYSGPYRDAVLRSLVTLKAMQDVATGAFVAAPTTSLPERLLHVPSQHLPGTTDWRTWDYRFFWPRDTAWYVRAFLHCGFVEEALAWREWVLTHTDPRALRPLYRLDGSTDTAERILGHLPGHLGVARPVRVGNGADGQLQLDVPGELLNAFWQMELHGLPGGTEVVEYALQLALQVEQTWQQRDSGMWESRGEPQHYTSSQTWCWVALDRAVLLLRRYGIHPETAERLEALAAYVRITVRAAGADSQRITLTQVYGGQDLDASVLHAVTTGLLDPADPLATGTVQAVARELGGGPLGLVGRYPTRDTAVNIDGLPGREGTFLPCTAWLATARALTGDVDGARASIDALLGVRNDLGLLAEEYDPVDRRHLGNFPQGMTAEAVVNALLALDAAERHAAPEVPVLADIAV</sequence>
<dbReference type="OrthoDB" id="3902805at2"/>
<protein>
    <submittedName>
        <fullName evidence="3">Glucoamylase</fullName>
    </submittedName>
</protein>
<dbReference type="Pfam" id="PF19291">
    <property type="entry name" value="TREH_N"/>
    <property type="match status" value="1"/>
</dbReference>
<feature type="domain" description="Trehalase-like N-terminal" evidence="2">
    <location>
        <begin position="11"/>
        <end position="143"/>
    </location>
</feature>
<evidence type="ECO:0000259" key="2">
    <source>
        <dbReference type="Pfam" id="PF19291"/>
    </source>
</evidence>
<name>A0A9W6PN69_9ACTN</name>
<dbReference type="SUPFAM" id="SSF48208">
    <property type="entry name" value="Six-hairpin glycosidases"/>
    <property type="match status" value="1"/>
</dbReference>
<dbReference type="InterPro" id="IPR045582">
    <property type="entry name" value="Trehalase-like_N"/>
</dbReference>
<dbReference type="EMBL" id="BSRX01000046">
    <property type="protein sequence ID" value="GLW58060.1"/>
    <property type="molecule type" value="Genomic_DNA"/>
</dbReference>
<dbReference type="GO" id="GO:0005993">
    <property type="term" value="P:trehalose catabolic process"/>
    <property type="evidence" value="ECO:0007669"/>
    <property type="project" value="TreeGrafter"/>
</dbReference>
<comment type="caution">
    <text evidence="3">The sequence shown here is derived from an EMBL/GenBank/DDBJ whole genome shotgun (WGS) entry which is preliminary data.</text>
</comment>
<reference evidence="3" key="1">
    <citation type="submission" date="2023-02" db="EMBL/GenBank/DDBJ databases">
        <title>Kitasatospora phosalacinea NBRC 14362.</title>
        <authorList>
            <person name="Ichikawa N."/>
            <person name="Sato H."/>
            <person name="Tonouchi N."/>
        </authorList>
    </citation>
    <scope>NUCLEOTIDE SEQUENCE</scope>
    <source>
        <strain evidence="3">NBRC 14362</strain>
    </source>
</reference>
<dbReference type="GO" id="GO:0015927">
    <property type="term" value="F:trehalase activity"/>
    <property type="evidence" value="ECO:0007669"/>
    <property type="project" value="TreeGrafter"/>
</dbReference>
<dbReference type="InterPro" id="IPR011613">
    <property type="entry name" value="GH15-like"/>
</dbReference>
<dbReference type="Gene3D" id="1.50.10.10">
    <property type="match status" value="1"/>
</dbReference>
<accession>A0A9W6PN69</accession>
<evidence type="ECO:0000313" key="3">
    <source>
        <dbReference type="EMBL" id="GLW58060.1"/>
    </source>
</evidence>
<dbReference type="AlphaFoldDB" id="A0A9W6PN69"/>
<dbReference type="Pfam" id="PF00723">
    <property type="entry name" value="Glyco_hydro_15"/>
    <property type="match status" value="1"/>
</dbReference>
<evidence type="ECO:0000259" key="1">
    <source>
        <dbReference type="Pfam" id="PF00723"/>
    </source>
</evidence>
<proteinExistence type="predicted"/>
<dbReference type="InterPro" id="IPR008928">
    <property type="entry name" value="6-hairpin_glycosidase_sf"/>
</dbReference>
<dbReference type="RefSeq" id="WP_033252418.1">
    <property type="nucleotide sequence ID" value="NZ_BSRX01000046.1"/>
</dbReference>
<dbReference type="Proteomes" id="UP001165143">
    <property type="component" value="Unassembled WGS sequence"/>
</dbReference>
<organism evidence="3 4">
    <name type="scientific">Kitasatospora phosalacinea</name>
    <dbReference type="NCBI Taxonomy" id="2065"/>
    <lineage>
        <taxon>Bacteria</taxon>
        <taxon>Bacillati</taxon>
        <taxon>Actinomycetota</taxon>
        <taxon>Actinomycetes</taxon>
        <taxon>Kitasatosporales</taxon>
        <taxon>Streptomycetaceae</taxon>
        <taxon>Kitasatospora</taxon>
    </lineage>
</organism>
<dbReference type="PANTHER" id="PTHR31616:SF10">
    <property type="entry name" value="TREHALASE"/>
    <property type="match status" value="1"/>
</dbReference>
<gene>
    <name evidence="3" type="ORF">Kpho01_60710</name>
</gene>
<feature type="domain" description="GH15-like" evidence="1">
    <location>
        <begin position="232"/>
        <end position="603"/>
    </location>
</feature>
<dbReference type="PANTHER" id="PTHR31616">
    <property type="entry name" value="TREHALASE"/>
    <property type="match status" value="1"/>
</dbReference>
<dbReference type="InterPro" id="IPR012341">
    <property type="entry name" value="6hp_glycosidase-like_sf"/>
</dbReference>